<evidence type="ECO:0000259" key="10">
    <source>
        <dbReference type="Pfam" id="PF07730"/>
    </source>
</evidence>
<gene>
    <name evidence="11" type="ORF">EBN03_18275</name>
</gene>
<keyword evidence="5" id="KW-0547">Nucleotide-binding</keyword>
<keyword evidence="6 11" id="KW-0418">Kinase</keyword>
<dbReference type="EMBL" id="RFFH01000007">
    <property type="protein sequence ID" value="RMI31310.1"/>
    <property type="molecule type" value="Genomic_DNA"/>
</dbReference>
<dbReference type="RefSeq" id="WP_122189260.1">
    <property type="nucleotide sequence ID" value="NZ_RFFH01000007.1"/>
</dbReference>
<protein>
    <recommendedName>
        <fullName evidence="2">histidine kinase</fullName>
        <ecNumber evidence="2">2.7.13.3</ecNumber>
    </recommendedName>
</protein>
<dbReference type="EC" id="2.7.13.3" evidence="2"/>
<dbReference type="GO" id="GO:0016020">
    <property type="term" value="C:membrane"/>
    <property type="evidence" value="ECO:0007669"/>
    <property type="project" value="InterPro"/>
</dbReference>
<dbReference type="OrthoDB" id="227596at2"/>
<keyword evidence="8" id="KW-0902">Two-component regulatory system</keyword>
<dbReference type="Proteomes" id="UP000279275">
    <property type="component" value="Unassembled WGS sequence"/>
</dbReference>
<dbReference type="SUPFAM" id="SSF55874">
    <property type="entry name" value="ATPase domain of HSP90 chaperone/DNA topoisomerase II/histidine kinase"/>
    <property type="match status" value="1"/>
</dbReference>
<comment type="catalytic activity">
    <reaction evidence="1">
        <text>ATP + protein L-histidine = ADP + protein N-phospho-L-histidine.</text>
        <dbReference type="EC" id="2.7.13.3"/>
    </reaction>
</comment>
<feature type="transmembrane region" description="Helical" evidence="9">
    <location>
        <begin position="47"/>
        <end position="63"/>
    </location>
</feature>
<evidence type="ECO:0000256" key="9">
    <source>
        <dbReference type="SAM" id="Phobius"/>
    </source>
</evidence>
<keyword evidence="12" id="KW-1185">Reference proteome</keyword>
<evidence type="ECO:0000256" key="6">
    <source>
        <dbReference type="ARBA" id="ARBA00022777"/>
    </source>
</evidence>
<evidence type="ECO:0000313" key="11">
    <source>
        <dbReference type="EMBL" id="RMI31310.1"/>
    </source>
</evidence>
<proteinExistence type="predicted"/>
<keyword evidence="3" id="KW-0597">Phosphoprotein</keyword>
<feature type="transmembrane region" description="Helical" evidence="9">
    <location>
        <begin position="9"/>
        <end position="27"/>
    </location>
</feature>
<evidence type="ECO:0000256" key="3">
    <source>
        <dbReference type="ARBA" id="ARBA00022553"/>
    </source>
</evidence>
<dbReference type="InterPro" id="IPR011712">
    <property type="entry name" value="Sig_transdc_His_kin_sub3_dim/P"/>
</dbReference>
<dbReference type="GO" id="GO:0000155">
    <property type="term" value="F:phosphorelay sensor kinase activity"/>
    <property type="evidence" value="ECO:0007669"/>
    <property type="project" value="InterPro"/>
</dbReference>
<evidence type="ECO:0000256" key="8">
    <source>
        <dbReference type="ARBA" id="ARBA00023012"/>
    </source>
</evidence>
<reference evidence="11 12" key="1">
    <citation type="submission" date="2018-10" db="EMBL/GenBank/DDBJ databases">
        <title>Isolation from cow dung.</title>
        <authorList>
            <person name="Ling L."/>
        </authorList>
    </citation>
    <scope>NUCLEOTIDE SEQUENCE [LARGE SCALE GENOMIC DNA]</scope>
    <source>
        <strain evidence="11 12">NEAU-LL90</strain>
    </source>
</reference>
<keyword evidence="9" id="KW-0812">Transmembrane</keyword>
<feature type="domain" description="Signal transduction histidine kinase subgroup 3 dimerisation and phosphoacceptor" evidence="10">
    <location>
        <begin position="182"/>
        <end position="245"/>
    </location>
</feature>
<evidence type="ECO:0000256" key="7">
    <source>
        <dbReference type="ARBA" id="ARBA00022840"/>
    </source>
</evidence>
<evidence type="ECO:0000256" key="5">
    <source>
        <dbReference type="ARBA" id="ARBA00022741"/>
    </source>
</evidence>
<organism evidence="11 12">
    <name type="scientific">Nocardia stercoris</name>
    <dbReference type="NCBI Taxonomy" id="2483361"/>
    <lineage>
        <taxon>Bacteria</taxon>
        <taxon>Bacillati</taxon>
        <taxon>Actinomycetota</taxon>
        <taxon>Actinomycetes</taxon>
        <taxon>Mycobacteriales</taxon>
        <taxon>Nocardiaceae</taxon>
        <taxon>Nocardia</taxon>
    </lineage>
</organism>
<dbReference type="Pfam" id="PF07730">
    <property type="entry name" value="HisKA_3"/>
    <property type="match status" value="1"/>
</dbReference>
<dbReference type="PANTHER" id="PTHR24421:SF10">
    <property type="entry name" value="NITRATE_NITRITE SENSOR PROTEIN NARQ"/>
    <property type="match status" value="1"/>
</dbReference>
<dbReference type="Gene3D" id="3.30.565.10">
    <property type="entry name" value="Histidine kinase-like ATPase, C-terminal domain"/>
    <property type="match status" value="1"/>
</dbReference>
<evidence type="ECO:0000256" key="2">
    <source>
        <dbReference type="ARBA" id="ARBA00012438"/>
    </source>
</evidence>
<feature type="transmembrane region" description="Helical" evidence="9">
    <location>
        <begin position="70"/>
        <end position="96"/>
    </location>
</feature>
<dbReference type="AlphaFoldDB" id="A0A3M2L3N0"/>
<sequence length="389" mass="40969">MDSSRNERIVDAGLVALAMLGGLYVLIARPGDLRGDSWVPGHENVRIGVDLALGALAGVLVWLRRRWPTAVALGSAPLLALSLSAGVAAFVTLHGVAARRPAAVVFSVAAVHQLAIIGYVAIWQPGYPIWAVWLVVLLEQTALLTAGMSARARRLDAEGLRERLAAAETERRLSAERARLAERTRIAQEMHDVLAHRISLIALHAGALEVRTDLPAEQVGASAGLIRGAAHQALQELRSVIGVLYDGGPAPHAPQPTLADIAELVAESRQAGMAVELELRVPALEEVPAGLGRDGYRIVREALTNVRKHAPGCAATVELSGSPGAGLAVRVANPLPRRSGTVPGSGTMPGSGTGLAALTERVELAGGRIRHGVRDGGEFVVEAELRWER</sequence>
<keyword evidence="4" id="KW-0808">Transferase</keyword>
<dbReference type="PANTHER" id="PTHR24421">
    <property type="entry name" value="NITRATE/NITRITE SENSOR PROTEIN NARX-RELATED"/>
    <property type="match status" value="1"/>
</dbReference>
<evidence type="ECO:0000256" key="4">
    <source>
        <dbReference type="ARBA" id="ARBA00022679"/>
    </source>
</evidence>
<keyword evidence="9" id="KW-1133">Transmembrane helix</keyword>
<feature type="transmembrane region" description="Helical" evidence="9">
    <location>
        <begin position="102"/>
        <end position="122"/>
    </location>
</feature>
<dbReference type="InterPro" id="IPR036890">
    <property type="entry name" value="HATPase_C_sf"/>
</dbReference>
<name>A0A3M2L3N0_9NOCA</name>
<keyword evidence="9" id="KW-0472">Membrane</keyword>
<dbReference type="InterPro" id="IPR050482">
    <property type="entry name" value="Sensor_HK_TwoCompSys"/>
</dbReference>
<dbReference type="GO" id="GO:0005524">
    <property type="term" value="F:ATP binding"/>
    <property type="evidence" value="ECO:0007669"/>
    <property type="project" value="UniProtKB-KW"/>
</dbReference>
<comment type="caution">
    <text evidence="11">The sequence shown here is derived from an EMBL/GenBank/DDBJ whole genome shotgun (WGS) entry which is preliminary data.</text>
</comment>
<evidence type="ECO:0000313" key="12">
    <source>
        <dbReference type="Proteomes" id="UP000279275"/>
    </source>
</evidence>
<dbReference type="GO" id="GO:0046983">
    <property type="term" value="F:protein dimerization activity"/>
    <property type="evidence" value="ECO:0007669"/>
    <property type="project" value="InterPro"/>
</dbReference>
<feature type="transmembrane region" description="Helical" evidence="9">
    <location>
        <begin position="129"/>
        <end position="148"/>
    </location>
</feature>
<evidence type="ECO:0000256" key="1">
    <source>
        <dbReference type="ARBA" id="ARBA00000085"/>
    </source>
</evidence>
<keyword evidence="7" id="KW-0067">ATP-binding</keyword>
<dbReference type="Gene3D" id="1.20.5.1930">
    <property type="match status" value="1"/>
</dbReference>
<dbReference type="CDD" id="cd16917">
    <property type="entry name" value="HATPase_UhpB-NarQ-NarX-like"/>
    <property type="match status" value="1"/>
</dbReference>
<accession>A0A3M2L3N0</accession>